<dbReference type="GO" id="GO:0051603">
    <property type="term" value="P:proteolysis involved in protein catabolic process"/>
    <property type="evidence" value="ECO:0007669"/>
    <property type="project" value="TreeGrafter"/>
</dbReference>
<name>G0YVG9_9PSED</name>
<evidence type="ECO:0000256" key="1">
    <source>
        <dbReference type="ARBA" id="ARBA00022670"/>
    </source>
</evidence>
<keyword evidence="2 8" id="KW-0479">Metal-binding</keyword>
<feature type="binding site" evidence="8">
    <location>
        <position position="136"/>
    </location>
    <ligand>
        <name>Zn(2+)</name>
        <dbReference type="ChEBI" id="CHEBI:29105"/>
        <note>catalytic</note>
    </ligand>
</feature>
<keyword evidence="4 8" id="KW-0574">Periplasm</keyword>
<dbReference type="EMBL" id="HQ832741">
    <property type="protein sequence ID" value="AEK25020.1"/>
    <property type="molecule type" value="Genomic_DNA"/>
</dbReference>
<comment type="cofactor">
    <cofactor evidence="8">
        <name>Zn(2+)</name>
        <dbReference type="ChEBI" id="CHEBI:29105"/>
    </cofactor>
    <text evidence="8">Binds 1 zinc ion per subunit.</text>
</comment>
<dbReference type="AlphaFoldDB" id="G0YVG9"/>
<dbReference type="CDD" id="cd07324">
    <property type="entry name" value="M48C_Oma1-like"/>
    <property type="match status" value="1"/>
</dbReference>
<comment type="function">
    <text evidence="8">Functions as both a chaperone and a metalloprotease. Maintains the integrity of the outer membrane by promoting either the assembly or the elimination of outer membrane proteins, depending on their folding state.</text>
</comment>
<evidence type="ECO:0000256" key="4">
    <source>
        <dbReference type="ARBA" id="ARBA00022764"/>
    </source>
</evidence>
<dbReference type="EC" id="3.4.-.-" evidence="8"/>
<feature type="chain" id="PRO_5009012641" description="Putative beta-barrel assembly-enhancing protease" evidence="8">
    <location>
        <begin position="27"/>
        <end position="481"/>
    </location>
</feature>
<evidence type="ECO:0000313" key="11">
    <source>
        <dbReference type="EMBL" id="AEK25020.1"/>
    </source>
</evidence>
<dbReference type="Gene3D" id="1.25.40.10">
    <property type="entry name" value="Tetratricopeptide repeat domain"/>
    <property type="match status" value="1"/>
</dbReference>
<sequence length="481" mass="53736" precursor="true">MSPFWMKLLRPTLLTLACPLTTPAMTNELPSLGDSSSGIVSPEQEHQLGRAWLSLLRGQVQQLSDPLVKDYLERSAYRLAETSQLQDRRLEFVLLDSPQLNAFAAPGGIIGVNGGLFIHAQTEAEYASVLAHELAHLSQRHFARGLEAQQRMQLPLMAAMLAGVVAAAAGAGDAGIAAIVSTQAAAIQAQRRFSRQNEQEADRIGLINLERAGYDPRAMPDMFGRLMRQYRYDQKPPEFLLTHPVSESRIADTRNRAEQYPDGGVQDSLRYQLMRARIQLKFESTPGLSAKRFRAMLSDDPGLDAARYGLALAQIASGQLEDAASNLQPLLEKMPDDATYNLAQIELDITANRLQAAQQRVERLLQLYPGSYPVRQANIDLLSKQNRLGQAERELDKLVEVRRNDPDVWYQVSEIRGLTGNIVGLHQARAEFFTLVGDYDQAIEQLDFAKRRANNFQMSARIDARQKALADEKRMIESMLR</sequence>
<comment type="subcellular location">
    <subcellularLocation>
        <location evidence="8">Periplasm</location>
    </subcellularLocation>
</comment>
<accession>G0YVG9</accession>
<dbReference type="GO" id="GO:0016020">
    <property type="term" value="C:membrane"/>
    <property type="evidence" value="ECO:0007669"/>
    <property type="project" value="InterPro"/>
</dbReference>
<reference evidence="11" key="1">
    <citation type="submission" date="2010-12" db="EMBL/GenBank/DDBJ databases">
        <authorList>
            <person name="Qiu J.G."/>
        </authorList>
    </citation>
    <scope>NUCLEOTIDE SEQUENCE</scope>
    <source>
        <strain evidence="11">HZN6</strain>
    </source>
</reference>
<dbReference type="PANTHER" id="PTHR22726:SF1">
    <property type="entry name" value="METALLOENDOPEPTIDASE OMA1, MITOCHONDRIAL"/>
    <property type="match status" value="1"/>
</dbReference>
<dbReference type="GO" id="GO:0004222">
    <property type="term" value="F:metalloendopeptidase activity"/>
    <property type="evidence" value="ECO:0007669"/>
    <property type="project" value="InterPro"/>
</dbReference>
<dbReference type="InterPro" id="IPR030873">
    <property type="entry name" value="Protease_BepA"/>
</dbReference>
<evidence type="ECO:0000256" key="6">
    <source>
        <dbReference type="ARBA" id="ARBA00022833"/>
    </source>
</evidence>
<keyword evidence="7 8" id="KW-0482">Metalloprotease</keyword>
<keyword evidence="5 8" id="KW-0378">Hydrolase</keyword>
<keyword evidence="1 8" id="KW-0645">Protease</keyword>
<evidence type="ECO:0000256" key="3">
    <source>
        <dbReference type="ARBA" id="ARBA00022729"/>
    </source>
</evidence>
<dbReference type="PANTHER" id="PTHR22726">
    <property type="entry name" value="METALLOENDOPEPTIDASE OMA1"/>
    <property type="match status" value="1"/>
</dbReference>
<proteinExistence type="inferred from homology"/>
<dbReference type="Pfam" id="PF01435">
    <property type="entry name" value="Peptidase_M48"/>
    <property type="match status" value="1"/>
</dbReference>
<evidence type="ECO:0000256" key="7">
    <source>
        <dbReference type="ARBA" id="ARBA00023049"/>
    </source>
</evidence>
<feature type="binding site" evidence="8">
    <location>
        <position position="132"/>
    </location>
    <ligand>
        <name>Zn(2+)</name>
        <dbReference type="ChEBI" id="CHEBI:29105"/>
        <note>catalytic</note>
    </ligand>
</feature>
<feature type="active site" evidence="8">
    <location>
        <position position="133"/>
    </location>
</feature>
<dbReference type="Pfam" id="PF14559">
    <property type="entry name" value="TPR_19"/>
    <property type="match status" value="2"/>
</dbReference>
<feature type="active site" description="Proton donor" evidence="8">
    <location>
        <position position="202"/>
    </location>
</feature>
<dbReference type="GO" id="GO:0042597">
    <property type="term" value="C:periplasmic space"/>
    <property type="evidence" value="ECO:0007669"/>
    <property type="project" value="UniProtKB-SubCell"/>
</dbReference>
<dbReference type="InterPro" id="IPR051156">
    <property type="entry name" value="Mito/Outer_Membr_Metalloprot"/>
</dbReference>
<evidence type="ECO:0000256" key="8">
    <source>
        <dbReference type="HAMAP-Rule" id="MF_00997"/>
    </source>
</evidence>
<dbReference type="SUPFAM" id="SSF48452">
    <property type="entry name" value="TPR-like"/>
    <property type="match status" value="1"/>
</dbReference>
<feature type="signal peptide" evidence="8">
    <location>
        <begin position="1"/>
        <end position="26"/>
    </location>
</feature>
<keyword evidence="6 8" id="KW-0862">Zinc</keyword>
<evidence type="ECO:0000256" key="2">
    <source>
        <dbReference type="ARBA" id="ARBA00022723"/>
    </source>
</evidence>
<organism evidence="11">
    <name type="scientific">Pseudomonas sp. HZN6</name>
    <dbReference type="NCBI Taxonomy" id="879273"/>
    <lineage>
        <taxon>Bacteria</taxon>
        <taxon>Pseudomonadati</taxon>
        <taxon>Pseudomonadota</taxon>
        <taxon>Gammaproteobacteria</taxon>
        <taxon>Pseudomonadales</taxon>
        <taxon>Pseudomonadaceae</taxon>
        <taxon>Pseudomonas</taxon>
    </lineage>
</organism>
<dbReference type="HAMAP" id="MF_00997">
    <property type="entry name" value="Protease_BepA"/>
    <property type="match status" value="1"/>
</dbReference>
<feature type="domain" description="Peptidase M48" evidence="10">
    <location>
        <begin position="69"/>
        <end position="256"/>
    </location>
</feature>
<reference evidence="11" key="2">
    <citation type="journal article" date="2011" name="Appl. Microbiol. Biotechnol.">
        <title>A sirA-like gene, sirA2, is essential for 3-succinoyl-pyridine metabolism in the newly isolated nicotine-degrading Pseudomonas sp. HZN6 strain.</title>
        <authorList>
            <person name="Qiu J."/>
            <person name="Ma Y."/>
            <person name="Chen L."/>
            <person name="Wu L."/>
            <person name="Wen Y."/>
            <person name="Liu W."/>
        </authorList>
    </citation>
    <scope>NUCLEOTIDE SEQUENCE</scope>
    <source>
        <strain evidence="11">HZN6</strain>
    </source>
</reference>
<evidence type="ECO:0000259" key="10">
    <source>
        <dbReference type="Pfam" id="PF01435"/>
    </source>
</evidence>
<dbReference type="InterPro" id="IPR011990">
    <property type="entry name" value="TPR-like_helical_dom_sf"/>
</dbReference>
<dbReference type="GO" id="GO:0008270">
    <property type="term" value="F:zinc ion binding"/>
    <property type="evidence" value="ECO:0007669"/>
    <property type="project" value="UniProtKB-UniRule"/>
</dbReference>
<comment type="similarity">
    <text evidence="8">Belongs to the peptidase M48 family. BepA subfamily.</text>
</comment>
<evidence type="ECO:0000256" key="9">
    <source>
        <dbReference type="SAM" id="Coils"/>
    </source>
</evidence>
<keyword evidence="3 8" id="KW-0732">Signal</keyword>
<feature type="binding site" evidence="8">
    <location>
        <position position="198"/>
    </location>
    <ligand>
        <name>Zn(2+)</name>
        <dbReference type="ChEBI" id="CHEBI:29105"/>
        <note>catalytic</note>
    </ligand>
</feature>
<keyword evidence="9" id="KW-0175">Coiled coil</keyword>
<dbReference type="Gene3D" id="3.30.2010.10">
    <property type="entry name" value="Metalloproteases ('zincins'), catalytic domain"/>
    <property type="match status" value="1"/>
</dbReference>
<protein>
    <recommendedName>
        <fullName evidence="8">Putative beta-barrel assembly-enhancing protease</fullName>
        <ecNumber evidence="8">3.4.-.-</ecNumber>
    </recommendedName>
</protein>
<feature type="coiled-coil region" evidence="9">
    <location>
        <begin position="340"/>
        <end position="401"/>
    </location>
</feature>
<evidence type="ECO:0000256" key="5">
    <source>
        <dbReference type="ARBA" id="ARBA00022801"/>
    </source>
</evidence>
<dbReference type="InterPro" id="IPR001915">
    <property type="entry name" value="Peptidase_M48"/>
</dbReference>